<feature type="domain" description="Protein FecR C-terminal" evidence="3">
    <location>
        <begin position="270"/>
        <end position="331"/>
    </location>
</feature>
<dbReference type="Gene3D" id="3.55.50.30">
    <property type="match status" value="1"/>
</dbReference>
<evidence type="ECO:0000313" key="5">
    <source>
        <dbReference type="Proteomes" id="UP000318815"/>
    </source>
</evidence>
<gene>
    <name evidence="4" type="ORF">FEF09_16160</name>
</gene>
<dbReference type="GO" id="GO:0016989">
    <property type="term" value="F:sigma factor antagonist activity"/>
    <property type="evidence" value="ECO:0007669"/>
    <property type="project" value="TreeGrafter"/>
</dbReference>
<dbReference type="Proteomes" id="UP000318815">
    <property type="component" value="Unassembled WGS sequence"/>
</dbReference>
<dbReference type="Pfam" id="PF04773">
    <property type="entry name" value="FecR"/>
    <property type="match status" value="1"/>
</dbReference>
<dbReference type="OrthoDB" id="1452822at2"/>
<keyword evidence="1" id="KW-0472">Membrane</keyword>
<organism evidence="4 5">
    <name type="scientific">Chitinophaga pinensis</name>
    <dbReference type="NCBI Taxonomy" id="79329"/>
    <lineage>
        <taxon>Bacteria</taxon>
        <taxon>Pseudomonadati</taxon>
        <taxon>Bacteroidota</taxon>
        <taxon>Chitinophagia</taxon>
        <taxon>Chitinophagales</taxon>
        <taxon>Chitinophagaceae</taxon>
        <taxon>Chitinophaga</taxon>
    </lineage>
</organism>
<accession>A0A5C6LS73</accession>
<protein>
    <submittedName>
        <fullName evidence="4">DUF4974 domain-containing protein</fullName>
    </submittedName>
</protein>
<evidence type="ECO:0000259" key="2">
    <source>
        <dbReference type="Pfam" id="PF04773"/>
    </source>
</evidence>
<keyword evidence="1" id="KW-1133">Transmembrane helix</keyword>
<evidence type="ECO:0000256" key="1">
    <source>
        <dbReference type="SAM" id="Phobius"/>
    </source>
</evidence>
<proteinExistence type="predicted"/>
<evidence type="ECO:0000259" key="3">
    <source>
        <dbReference type="Pfam" id="PF16344"/>
    </source>
</evidence>
<dbReference type="PANTHER" id="PTHR30273">
    <property type="entry name" value="PERIPLASMIC SIGNAL SENSOR AND SIGMA FACTOR ACTIVATOR FECR-RELATED"/>
    <property type="match status" value="1"/>
</dbReference>
<name>A0A5C6LS73_9BACT</name>
<evidence type="ECO:0000313" key="4">
    <source>
        <dbReference type="EMBL" id="TWV99523.1"/>
    </source>
</evidence>
<dbReference type="AlphaFoldDB" id="A0A5C6LS73"/>
<dbReference type="RefSeq" id="WP_146306086.1">
    <property type="nucleotide sequence ID" value="NZ_VOHS01000015.1"/>
</dbReference>
<feature type="domain" description="FecR protein" evidence="2">
    <location>
        <begin position="140"/>
        <end position="225"/>
    </location>
</feature>
<dbReference type="PANTHER" id="PTHR30273:SF2">
    <property type="entry name" value="PROTEIN FECR"/>
    <property type="match status" value="1"/>
</dbReference>
<sequence length="337" mass="37409">MKQQPDIDVVIRYLEEPGNEEHKRSLDEWLQLDAANLDIFLETKALWQGDVLPTAASYDVAHQWQLLDTQLTAAAIPTVTATLPPVQPVQTAPAPAKGKVSFLSNRTWWAAAAAAIVIAAAVIIYRQPIYIAQQTAQNTDSLLLPDGTRLYLNAHTSVKYPRNFQKNSRDVFVQQGEVFVDVKHMPEKPFSVHLKNVDIEVLGTSFDVKETKQGVKVFVQSGKVKAVYKNGKKSVILTPGEEAEMLLAGTTISTRHHRNNNPIAWKTGQLTFVDAPLSEVAGVLEDYYKVKIVVAEGLTDKKLLATFHKESLSEVLDILSKTLQVKAVQKDSLVEIY</sequence>
<dbReference type="EMBL" id="VOHS01000015">
    <property type="protein sequence ID" value="TWV99523.1"/>
    <property type="molecule type" value="Genomic_DNA"/>
</dbReference>
<dbReference type="Pfam" id="PF16344">
    <property type="entry name" value="FecR_C"/>
    <property type="match status" value="1"/>
</dbReference>
<keyword evidence="1" id="KW-0812">Transmembrane</keyword>
<reference evidence="4 5" key="1">
    <citation type="submission" date="2019-08" db="EMBL/GenBank/DDBJ databases">
        <title>Whole genome sequencing of chitin degrading bacteria Chitinophaga pinensis YS16.</title>
        <authorList>
            <person name="Singh R.P."/>
            <person name="Manchanda G."/>
            <person name="Maurya I.K."/>
            <person name="Joshi N.K."/>
            <person name="Srivastava A.K."/>
        </authorList>
    </citation>
    <scope>NUCLEOTIDE SEQUENCE [LARGE SCALE GENOMIC DNA]</scope>
    <source>
        <strain evidence="4 5">YS-16</strain>
    </source>
</reference>
<keyword evidence="5" id="KW-1185">Reference proteome</keyword>
<dbReference type="PIRSF" id="PIRSF018266">
    <property type="entry name" value="FecR"/>
    <property type="match status" value="1"/>
</dbReference>
<dbReference type="InterPro" id="IPR012373">
    <property type="entry name" value="Ferrdict_sens_TM"/>
</dbReference>
<feature type="transmembrane region" description="Helical" evidence="1">
    <location>
        <begin position="107"/>
        <end position="125"/>
    </location>
</feature>
<dbReference type="InterPro" id="IPR032508">
    <property type="entry name" value="FecR_C"/>
</dbReference>
<dbReference type="InterPro" id="IPR006860">
    <property type="entry name" value="FecR"/>
</dbReference>
<comment type="caution">
    <text evidence="4">The sequence shown here is derived from an EMBL/GenBank/DDBJ whole genome shotgun (WGS) entry which is preliminary data.</text>
</comment>
<dbReference type="Gene3D" id="2.60.120.1440">
    <property type="match status" value="1"/>
</dbReference>